<dbReference type="CDD" id="cd00038">
    <property type="entry name" value="CAP_ED"/>
    <property type="match status" value="1"/>
</dbReference>
<accession>A0A979G760</accession>
<dbReference type="AlphaFoldDB" id="A0A979G760"/>
<reference evidence="2 3" key="2">
    <citation type="journal article" date="2010" name="Stand. Genomic Sci.">
        <title>Complete genome sequence of Chitinophaga pinensis type strain (UQM 2034).</title>
        <authorList>
            <person name="Glavina Del Rio T."/>
            <person name="Abt B."/>
            <person name="Spring S."/>
            <person name="Lapidus A."/>
            <person name="Nolan M."/>
            <person name="Tice H."/>
            <person name="Copeland A."/>
            <person name="Cheng J.F."/>
            <person name="Chen F."/>
            <person name="Bruce D."/>
            <person name="Goodwin L."/>
            <person name="Pitluck S."/>
            <person name="Ivanova N."/>
            <person name="Mavromatis K."/>
            <person name="Mikhailova N."/>
            <person name="Pati A."/>
            <person name="Chen A."/>
            <person name="Palaniappan K."/>
            <person name="Land M."/>
            <person name="Hauser L."/>
            <person name="Chang Y.J."/>
            <person name="Jeffries C.D."/>
            <person name="Chain P."/>
            <person name="Saunders E."/>
            <person name="Detter J.C."/>
            <person name="Brettin T."/>
            <person name="Rohde M."/>
            <person name="Goker M."/>
            <person name="Bristow J."/>
            <person name="Eisen J.A."/>
            <person name="Markowitz V."/>
            <person name="Hugenholtz P."/>
            <person name="Kyrpides N.C."/>
            <person name="Klenk H.P."/>
            <person name="Lucas S."/>
        </authorList>
    </citation>
    <scope>NUCLEOTIDE SEQUENCE [LARGE SCALE GENOMIC DNA]</scope>
    <source>
        <strain evidence="3">ATCC 43595 / DSM 2588 / LMG 13176 / NBRC 15968 / NCIMB 11800 / UQM 2034</strain>
    </source>
</reference>
<feature type="domain" description="Cyclic nucleotide-binding" evidence="1">
    <location>
        <begin position="45"/>
        <end position="120"/>
    </location>
</feature>
<name>A0A979G760_CHIPD</name>
<dbReference type="Proteomes" id="UP000002215">
    <property type="component" value="Chromosome"/>
</dbReference>
<proteinExistence type="predicted"/>
<dbReference type="EMBL" id="CP001699">
    <property type="protein sequence ID" value="ACU62129.1"/>
    <property type="molecule type" value="Genomic_DNA"/>
</dbReference>
<dbReference type="PROSITE" id="PS50042">
    <property type="entry name" value="CNMP_BINDING_3"/>
    <property type="match status" value="1"/>
</dbReference>
<dbReference type="Gene3D" id="2.60.120.10">
    <property type="entry name" value="Jelly Rolls"/>
    <property type="match status" value="1"/>
</dbReference>
<dbReference type="RefSeq" id="WP_012792297.1">
    <property type="nucleotide sequence ID" value="NC_013132.1"/>
</dbReference>
<organism evidence="2 3">
    <name type="scientific">Chitinophaga pinensis (strain ATCC 43595 / DSM 2588 / LMG 13176 / NBRC 15968 / NCIMB 11800 / UQM 2034)</name>
    <dbReference type="NCBI Taxonomy" id="485918"/>
    <lineage>
        <taxon>Bacteria</taxon>
        <taxon>Pseudomonadati</taxon>
        <taxon>Bacteroidota</taxon>
        <taxon>Chitinophagia</taxon>
        <taxon>Chitinophagales</taxon>
        <taxon>Chitinophagaceae</taxon>
        <taxon>Chitinophaga</taxon>
    </lineage>
</organism>
<evidence type="ECO:0000313" key="2">
    <source>
        <dbReference type="EMBL" id="ACU62129.1"/>
    </source>
</evidence>
<protein>
    <submittedName>
        <fullName evidence="2">Transcriptional regulator, Crp/Fnr family</fullName>
    </submittedName>
</protein>
<dbReference type="OrthoDB" id="758145at2"/>
<dbReference type="InterPro" id="IPR018490">
    <property type="entry name" value="cNMP-bd_dom_sf"/>
</dbReference>
<dbReference type="InterPro" id="IPR014710">
    <property type="entry name" value="RmlC-like_jellyroll"/>
</dbReference>
<reference evidence="3" key="1">
    <citation type="submission" date="2009-08" db="EMBL/GenBank/DDBJ databases">
        <title>The complete genome of Chitinophaga pinensis DSM 2588.</title>
        <authorList>
            <consortium name="US DOE Joint Genome Institute (JGI-PGF)"/>
            <person name="Lucas S."/>
            <person name="Copeland A."/>
            <person name="Lapidus A."/>
            <person name="Glavina del Rio T."/>
            <person name="Dalin E."/>
            <person name="Tice H."/>
            <person name="Bruce D."/>
            <person name="Goodwin L."/>
            <person name="Pitluck S."/>
            <person name="Kyrpides N."/>
            <person name="Mavromatis K."/>
            <person name="Ivanova N."/>
            <person name="Mikhailova N."/>
            <person name="Sims D."/>
            <person name="Meinche L."/>
            <person name="Brettin T."/>
            <person name="Detter J.C."/>
            <person name="Han C."/>
            <person name="Larimer F."/>
            <person name="Land M."/>
            <person name="Hauser L."/>
            <person name="Markowitz V."/>
            <person name="Cheng J.-F."/>
            <person name="Hugenholtz P."/>
            <person name="Woyke T."/>
            <person name="Wu D."/>
            <person name="Spring S."/>
            <person name="Klenk H.-P."/>
            <person name="Eisen J.A."/>
        </authorList>
    </citation>
    <scope>NUCLEOTIDE SEQUENCE [LARGE SCALE GENOMIC DNA]</scope>
    <source>
        <strain evidence="3">ATCC 43595 / DSM 2588 / LMG 13176 / NBRC 15968 / NCIMB 11800 / UQM 2034</strain>
    </source>
</reference>
<sequence>MKKQDTAYSKICRYLEARRIFINEAEQATVRSVTRHRIIPKHTVIMEQGKPVESLYFLNAGIVRLYRIHNNVDYTLGLISSNDFISTPLYLANGVPSTCALETLTDVDLLEWNKADMQTLKQEFHQGYELELSIMDRLLSWLQSLQIDAICLSAEERYLKLIEEQPEVIRAVPLKYIASFLCIHQDSLSRIRKMIRPKG</sequence>
<dbReference type="KEGG" id="cpi:Cpin_4692"/>
<evidence type="ECO:0000259" key="1">
    <source>
        <dbReference type="PROSITE" id="PS50042"/>
    </source>
</evidence>
<dbReference type="Pfam" id="PF00027">
    <property type="entry name" value="cNMP_binding"/>
    <property type="match status" value="1"/>
</dbReference>
<gene>
    <name evidence="2" type="ordered locus">Cpin_4692</name>
</gene>
<evidence type="ECO:0000313" key="3">
    <source>
        <dbReference type="Proteomes" id="UP000002215"/>
    </source>
</evidence>
<dbReference type="InterPro" id="IPR000595">
    <property type="entry name" value="cNMP-bd_dom"/>
</dbReference>
<dbReference type="SUPFAM" id="SSF51206">
    <property type="entry name" value="cAMP-binding domain-like"/>
    <property type="match status" value="1"/>
</dbReference>